<dbReference type="KEGG" id="scq:SCULI_v1c07120"/>
<organism evidence="2 3">
    <name type="scientific">Spiroplasma culicicola AES-1</name>
    <dbReference type="NCBI Taxonomy" id="1276246"/>
    <lineage>
        <taxon>Bacteria</taxon>
        <taxon>Bacillati</taxon>
        <taxon>Mycoplasmatota</taxon>
        <taxon>Mollicutes</taxon>
        <taxon>Entomoplasmatales</taxon>
        <taxon>Spiroplasmataceae</taxon>
        <taxon>Spiroplasma</taxon>
    </lineage>
</organism>
<dbReference type="RefSeq" id="WP_025363284.1">
    <property type="nucleotide sequence ID" value="NZ_CP006681.1"/>
</dbReference>
<dbReference type="InterPro" id="IPR011009">
    <property type="entry name" value="Kinase-like_dom_sf"/>
</dbReference>
<dbReference type="Gene3D" id="3.90.1200.10">
    <property type="match status" value="1"/>
</dbReference>
<dbReference type="EMBL" id="CP006681">
    <property type="protein sequence ID" value="AHI53053.1"/>
    <property type="molecule type" value="Genomic_DNA"/>
</dbReference>
<sequence>MSESNTFELGQSGKKIIKKDGKLFKEFKNIKACTLYFQKRLNKLGFRYIPIHYGFSDGYQILEFIPGVDGEEQAICSNLKIKNIVNFLVDFQQVCLKEFGHILSHNDLNPLNVVFDDYDNINKVIDWDKLGLGHRYDDLVYILWLWTGIAMGLQTDEVIIQKICTALKVYNQYQPIDFDELNATFQRKILSHFQNIDRTNEQAAEVAAWFRESMIWWQKNFETVKNNI</sequence>
<gene>
    <name evidence="2" type="ORF">SCULI_v1c07120</name>
</gene>
<reference evidence="2 3" key="1">
    <citation type="journal article" date="2014" name="Genome Biol. Evol.">
        <title>Molecular evolution of the substrate utilization strategies and putative virulence factors in mosquito-associated Spiroplasma species.</title>
        <authorList>
            <person name="Chang T.H."/>
            <person name="Lo W.S."/>
            <person name="Ku C."/>
            <person name="Chen L.L."/>
            <person name="Kuo C.H."/>
        </authorList>
    </citation>
    <scope>NUCLEOTIDE SEQUENCE [LARGE SCALE GENOMIC DNA]</scope>
    <source>
        <strain evidence="2">AES-1</strain>
    </source>
</reference>
<proteinExistence type="predicted"/>
<dbReference type="HOGENOM" id="CLU_1214193_0_0_14"/>
<dbReference type="OrthoDB" id="389675at2"/>
<dbReference type="AlphaFoldDB" id="W6A7D0"/>
<name>W6A7D0_9MOLU</name>
<dbReference type="SUPFAM" id="SSF56112">
    <property type="entry name" value="Protein kinase-like (PK-like)"/>
    <property type="match status" value="1"/>
</dbReference>
<dbReference type="PATRIC" id="fig|1276246.3.peg.710"/>
<dbReference type="STRING" id="1276246.SCULI_v1c07120"/>
<feature type="domain" description="Aminoglycoside phosphotransferase" evidence="1">
    <location>
        <begin position="99"/>
        <end position="148"/>
    </location>
</feature>
<dbReference type="Pfam" id="PF01636">
    <property type="entry name" value="APH"/>
    <property type="match status" value="1"/>
</dbReference>
<evidence type="ECO:0000313" key="3">
    <source>
        <dbReference type="Proteomes" id="UP000019267"/>
    </source>
</evidence>
<accession>W6A7D0</accession>
<evidence type="ECO:0000313" key="2">
    <source>
        <dbReference type="EMBL" id="AHI53053.1"/>
    </source>
</evidence>
<dbReference type="InterPro" id="IPR002575">
    <property type="entry name" value="Aminoglycoside_PTrfase"/>
</dbReference>
<keyword evidence="3" id="KW-1185">Reference proteome</keyword>
<dbReference type="Proteomes" id="UP000019267">
    <property type="component" value="Chromosome"/>
</dbReference>
<protein>
    <recommendedName>
        <fullName evidence="1">Aminoglycoside phosphotransferase domain-containing protein</fullName>
    </recommendedName>
</protein>
<dbReference type="eggNOG" id="COG0510">
    <property type="taxonomic scope" value="Bacteria"/>
</dbReference>
<evidence type="ECO:0000259" key="1">
    <source>
        <dbReference type="Pfam" id="PF01636"/>
    </source>
</evidence>